<dbReference type="CDD" id="cd05288">
    <property type="entry name" value="PGDH"/>
    <property type="match status" value="1"/>
</dbReference>
<dbReference type="AlphaFoldDB" id="A0A0M2P4P5"/>
<evidence type="ECO:0000313" key="4">
    <source>
        <dbReference type="Proteomes" id="UP000034455"/>
    </source>
</evidence>
<feature type="domain" description="Enoyl reductase (ER)" evidence="2">
    <location>
        <begin position="17"/>
        <end position="329"/>
    </location>
</feature>
<dbReference type="InterPro" id="IPR011032">
    <property type="entry name" value="GroES-like_sf"/>
</dbReference>
<dbReference type="InterPro" id="IPR020843">
    <property type="entry name" value="ER"/>
</dbReference>
<dbReference type="Gene3D" id="3.40.50.720">
    <property type="entry name" value="NAD(P)-binding Rossmann-like Domain"/>
    <property type="match status" value="1"/>
</dbReference>
<dbReference type="SUPFAM" id="SSF51735">
    <property type="entry name" value="NAD(P)-binding Rossmann-fold domains"/>
    <property type="match status" value="1"/>
</dbReference>
<dbReference type="Gene3D" id="3.90.180.10">
    <property type="entry name" value="Medium-chain alcohol dehydrogenases, catalytic domain"/>
    <property type="match status" value="1"/>
</dbReference>
<dbReference type="InterPro" id="IPR036291">
    <property type="entry name" value="NAD(P)-bd_dom_sf"/>
</dbReference>
<dbReference type="Proteomes" id="UP000034455">
    <property type="component" value="Unassembled WGS sequence"/>
</dbReference>
<dbReference type="InterPro" id="IPR013149">
    <property type="entry name" value="ADH-like_C"/>
</dbReference>
<dbReference type="FunFam" id="3.40.50.720:FF:000121">
    <property type="entry name" value="Prostaglandin reductase 2"/>
    <property type="match status" value="1"/>
</dbReference>
<dbReference type="Pfam" id="PF16884">
    <property type="entry name" value="ADH_N_2"/>
    <property type="match status" value="1"/>
</dbReference>
<dbReference type="PATRIC" id="fig|74704.6.peg.1878"/>
<keyword evidence="1" id="KW-0560">Oxidoreductase</keyword>
<dbReference type="SUPFAM" id="SSF50129">
    <property type="entry name" value="GroES-like"/>
    <property type="match status" value="2"/>
</dbReference>
<sequence>MKTESIVLAKRPEGIPSDDVFRYETIEIDEPGNDEIQVEAIYISVDPYMRGRMDDSKSYIQPFQLDEPLAGHIVGKVIQSNADAFDEGDYVLGMLPWQKYTNVSAQKVTKITQREIPLYLYLSVLGMTGQTAYHGLLKIGQPKEGETVVVSAASGAVGSVVGQIAKLKGARVVGIAGGTTKTKYLTEQLGFDASVDYKADNFSEQLAQAVPDGVDVYFENVGGHIADEVMKHLNQFARIPVCGAISGYNDKSIEHGPRIQPILIKSQALMKGFVVANYADDFKQASQQLAQWVNEDKIKTKTSIVEGFENVPNAFRNLFTGDNFGKQVVQVSDNI</sequence>
<dbReference type="GO" id="GO:0016628">
    <property type="term" value="F:oxidoreductase activity, acting on the CH-CH group of donors, NAD or NADP as acceptor"/>
    <property type="evidence" value="ECO:0007669"/>
    <property type="project" value="InterPro"/>
</dbReference>
<dbReference type="PANTHER" id="PTHR43205">
    <property type="entry name" value="PROSTAGLANDIN REDUCTASE"/>
    <property type="match status" value="1"/>
</dbReference>
<protein>
    <submittedName>
        <fullName evidence="3">Putative oxidoreductase YncB</fullName>
    </submittedName>
</protein>
<gene>
    <name evidence="3" type="ORF">UF66_1833</name>
</gene>
<dbReference type="EMBL" id="LAKJ01000003">
    <property type="protein sequence ID" value="KKI65190.1"/>
    <property type="molecule type" value="Genomic_DNA"/>
</dbReference>
<dbReference type="RefSeq" id="WP_019468671.1">
    <property type="nucleotide sequence ID" value="NZ_LAKJ01000003.1"/>
</dbReference>
<dbReference type="InterPro" id="IPR041694">
    <property type="entry name" value="ADH_N_2"/>
</dbReference>
<accession>A0A0M2P4P5</accession>
<proteinExistence type="predicted"/>
<reference evidence="3 4" key="1">
    <citation type="submission" date="2015-03" db="EMBL/GenBank/DDBJ databases">
        <title>Genome Assembly of Staphylococcus cohnii subsp. cohnii strain G22B2.</title>
        <authorList>
            <person name="Nair G."/>
            <person name="Kaur G."/>
            <person name="Khatri I."/>
            <person name="Singh N.K."/>
            <person name="Sathyabama S."/>
            <person name="Maurya S.K."/>
            <person name="Subramanian S."/>
            <person name="Agrewala J.N."/>
            <person name="Mayilraj S."/>
        </authorList>
    </citation>
    <scope>NUCLEOTIDE SEQUENCE [LARGE SCALE GENOMIC DNA]</scope>
    <source>
        <strain evidence="3 4">G22B2</strain>
    </source>
</reference>
<evidence type="ECO:0000313" key="3">
    <source>
        <dbReference type="EMBL" id="KKI65190.1"/>
    </source>
</evidence>
<dbReference type="PANTHER" id="PTHR43205:SF7">
    <property type="entry name" value="PROSTAGLANDIN REDUCTASE 1"/>
    <property type="match status" value="1"/>
</dbReference>
<evidence type="ECO:0000256" key="1">
    <source>
        <dbReference type="ARBA" id="ARBA00023002"/>
    </source>
</evidence>
<dbReference type="Pfam" id="PF00107">
    <property type="entry name" value="ADH_zinc_N"/>
    <property type="match status" value="1"/>
</dbReference>
<organism evidence="3 4">
    <name type="scientific">Staphylococcus cohnii subsp. cohnii</name>
    <dbReference type="NCBI Taxonomy" id="74704"/>
    <lineage>
        <taxon>Bacteria</taxon>
        <taxon>Bacillati</taxon>
        <taxon>Bacillota</taxon>
        <taxon>Bacilli</taxon>
        <taxon>Bacillales</taxon>
        <taxon>Staphylococcaceae</taxon>
        <taxon>Staphylococcus</taxon>
        <taxon>Staphylococcus cohnii species complex</taxon>
    </lineage>
</organism>
<comment type="caution">
    <text evidence="3">The sequence shown here is derived from an EMBL/GenBank/DDBJ whole genome shotgun (WGS) entry which is preliminary data.</text>
</comment>
<dbReference type="SMART" id="SM00829">
    <property type="entry name" value="PKS_ER"/>
    <property type="match status" value="1"/>
</dbReference>
<evidence type="ECO:0000259" key="2">
    <source>
        <dbReference type="SMART" id="SM00829"/>
    </source>
</evidence>
<name>A0A0M2P4P5_STACC</name>
<dbReference type="InterPro" id="IPR045010">
    <property type="entry name" value="MDR_fam"/>
</dbReference>